<keyword evidence="13 14" id="KW-0472">Membrane</keyword>
<dbReference type="InterPro" id="IPR016483">
    <property type="entry name" value="UCP006404_Pept_M50_CBS"/>
</dbReference>
<dbReference type="PIRSF" id="PIRSF006404">
    <property type="entry name" value="UCP006404_Pept_M50_CBS"/>
    <property type="match status" value="1"/>
</dbReference>
<name>A0A852ZVK0_9ACTN</name>
<dbReference type="Pfam" id="PF00571">
    <property type="entry name" value="CBS"/>
    <property type="match status" value="2"/>
</dbReference>
<comment type="caution">
    <text evidence="20">The sequence shown here is derived from an EMBL/GenBank/DDBJ whole genome shotgun (WGS) entry which is preliminary data.</text>
</comment>
<feature type="active site" evidence="15">
    <location>
        <position position="68"/>
    </location>
</feature>
<dbReference type="AlphaFoldDB" id="A0A852ZVK0"/>
<feature type="transmembrane region" description="Helical" evidence="14">
    <location>
        <begin position="12"/>
        <end position="35"/>
    </location>
</feature>
<evidence type="ECO:0000256" key="16">
    <source>
        <dbReference type="PIRSR" id="PIRSR006404-2"/>
    </source>
</evidence>
<feature type="domain" description="CBS" evidence="19">
    <location>
        <begin position="315"/>
        <end position="375"/>
    </location>
</feature>
<dbReference type="GO" id="GO:0046872">
    <property type="term" value="F:metal ion binding"/>
    <property type="evidence" value="ECO:0007669"/>
    <property type="project" value="UniProtKB-UniRule"/>
</dbReference>
<organism evidence="20 21">
    <name type="scientific">Allostreptomyces psammosilenae</name>
    <dbReference type="NCBI Taxonomy" id="1892865"/>
    <lineage>
        <taxon>Bacteria</taxon>
        <taxon>Bacillati</taxon>
        <taxon>Actinomycetota</taxon>
        <taxon>Actinomycetes</taxon>
        <taxon>Kitasatosporales</taxon>
        <taxon>Streptomycetaceae</taxon>
        <taxon>Allostreptomyces</taxon>
    </lineage>
</organism>
<keyword evidence="9 14" id="KW-0862">Zinc</keyword>
<feature type="domain" description="CBS" evidence="19">
    <location>
        <begin position="252"/>
        <end position="310"/>
    </location>
</feature>
<keyword evidence="8 14" id="KW-0378">Hydrolase</keyword>
<keyword evidence="12 17" id="KW-0129">CBS domain</keyword>
<evidence type="ECO:0000256" key="5">
    <source>
        <dbReference type="ARBA" id="ARBA00022692"/>
    </source>
</evidence>
<dbReference type="Gene3D" id="3.10.580.10">
    <property type="entry name" value="CBS-domain"/>
    <property type="match status" value="1"/>
</dbReference>
<dbReference type="InterPro" id="IPR046342">
    <property type="entry name" value="CBS_dom_sf"/>
</dbReference>
<gene>
    <name evidence="20" type="ORF">FHU37_003349</name>
</gene>
<evidence type="ECO:0000256" key="9">
    <source>
        <dbReference type="ARBA" id="ARBA00022833"/>
    </source>
</evidence>
<feature type="transmembrane region" description="Helical" evidence="14">
    <location>
        <begin position="105"/>
        <end position="131"/>
    </location>
</feature>
<evidence type="ECO:0000256" key="4">
    <source>
        <dbReference type="ARBA" id="ARBA00022670"/>
    </source>
</evidence>
<keyword evidence="21" id="KW-1185">Reference proteome</keyword>
<keyword evidence="10 14" id="KW-1133">Transmembrane helix</keyword>
<evidence type="ECO:0000259" key="19">
    <source>
        <dbReference type="PROSITE" id="PS51371"/>
    </source>
</evidence>
<dbReference type="PANTHER" id="PTHR39188">
    <property type="entry name" value="MEMBRANE-ASSOCIATED ZINC METALLOPROTEASE M50B"/>
    <property type="match status" value="1"/>
</dbReference>
<evidence type="ECO:0000256" key="2">
    <source>
        <dbReference type="ARBA" id="ARBA00007931"/>
    </source>
</evidence>
<dbReference type="InterPro" id="IPR008915">
    <property type="entry name" value="Peptidase_M50"/>
</dbReference>
<evidence type="ECO:0000313" key="21">
    <source>
        <dbReference type="Proteomes" id="UP000567795"/>
    </source>
</evidence>
<feature type="binding site" evidence="16">
    <location>
        <position position="67"/>
    </location>
    <ligand>
        <name>Zn(2+)</name>
        <dbReference type="ChEBI" id="CHEBI:29105"/>
        <note>catalytic</note>
    </ligand>
</feature>
<evidence type="ECO:0000256" key="15">
    <source>
        <dbReference type="PIRSR" id="PIRSR006404-1"/>
    </source>
</evidence>
<evidence type="ECO:0000256" key="3">
    <source>
        <dbReference type="ARBA" id="ARBA00022475"/>
    </source>
</evidence>
<dbReference type="PANTHER" id="PTHR39188:SF3">
    <property type="entry name" value="STAGE IV SPORULATION PROTEIN FB"/>
    <property type="match status" value="1"/>
</dbReference>
<feature type="binding site" evidence="16">
    <location>
        <position position="166"/>
    </location>
    <ligand>
        <name>Zn(2+)</name>
        <dbReference type="ChEBI" id="CHEBI:29105"/>
        <note>catalytic</note>
    </ligand>
</feature>
<evidence type="ECO:0000256" key="17">
    <source>
        <dbReference type="PROSITE-ProRule" id="PRU00703"/>
    </source>
</evidence>
<feature type="region of interest" description="Disordered" evidence="18">
    <location>
        <begin position="371"/>
        <end position="391"/>
    </location>
</feature>
<comment type="subcellular location">
    <subcellularLocation>
        <location evidence="1 14">Cell membrane</location>
        <topology evidence="1 14">Multi-pass membrane protein</topology>
    </subcellularLocation>
</comment>
<accession>A0A852ZVK0</accession>
<feature type="transmembrane region" description="Helical" evidence="14">
    <location>
        <begin position="215"/>
        <end position="232"/>
    </location>
</feature>
<dbReference type="RefSeq" id="WP_179814991.1">
    <property type="nucleotide sequence ID" value="NZ_JACBZD010000001.1"/>
</dbReference>
<feature type="binding site" evidence="16">
    <location>
        <position position="71"/>
    </location>
    <ligand>
        <name>Zn(2+)</name>
        <dbReference type="ChEBI" id="CHEBI:29105"/>
        <note>catalytic</note>
    </ligand>
</feature>
<sequence>MRPTFVLGRVRGVEVGVNWSVLVVFVLIALGLAQGRLPAAHPGRSAVLYWVVGLVAAVVFFGSLLAHEMAHAVVARREGVEVDGITLWLLGGAARMRAEAGTPGAEVRIAGVGPLVSGVLGVAFTLVAWLLDAASASALVVEAVAWLAGINILLALFNAVPAAPLDGGRLLRAVLWWRTGDRLRATVGATTAGRVLGWALVLLGLYLFLVGPMVNGVWLALIGWFLLAAATVEGRQARVQDALSGIPVRRAMTPEPVNAPADLTVADFLDGPLFRYRHSAFPVTDGGAPVGLVTLHRIRRVPVAERGTTVLADVMRPLAEVATAGPEEPLGDVLPRLESAEERRVLVLDDGALVGIVSPSDVSRTVAWLTSIGPGRRGGPGHRGGERRWGQ</sequence>
<feature type="transmembrane region" description="Helical" evidence="14">
    <location>
        <begin position="47"/>
        <end position="67"/>
    </location>
</feature>
<dbReference type="PROSITE" id="PS51371">
    <property type="entry name" value="CBS"/>
    <property type="match status" value="2"/>
</dbReference>
<dbReference type="Proteomes" id="UP000567795">
    <property type="component" value="Unassembled WGS sequence"/>
</dbReference>
<dbReference type="CDD" id="cd06164">
    <property type="entry name" value="S2P-M50_SpoIVFB_CBS"/>
    <property type="match status" value="1"/>
</dbReference>
<dbReference type="GO" id="GO:0006508">
    <property type="term" value="P:proteolysis"/>
    <property type="evidence" value="ECO:0007669"/>
    <property type="project" value="UniProtKB-KW"/>
</dbReference>
<evidence type="ECO:0000256" key="11">
    <source>
        <dbReference type="ARBA" id="ARBA00023049"/>
    </source>
</evidence>
<evidence type="ECO:0000256" key="12">
    <source>
        <dbReference type="ARBA" id="ARBA00023122"/>
    </source>
</evidence>
<dbReference type="SUPFAM" id="SSF54631">
    <property type="entry name" value="CBS-domain pair"/>
    <property type="match status" value="1"/>
</dbReference>
<evidence type="ECO:0000256" key="8">
    <source>
        <dbReference type="ARBA" id="ARBA00022801"/>
    </source>
</evidence>
<evidence type="ECO:0000256" key="14">
    <source>
        <dbReference type="PIRNR" id="PIRNR006404"/>
    </source>
</evidence>
<dbReference type="InterPro" id="IPR000644">
    <property type="entry name" value="CBS_dom"/>
</dbReference>
<keyword evidence="5 14" id="KW-0812">Transmembrane</keyword>
<feature type="transmembrane region" description="Helical" evidence="14">
    <location>
        <begin position="143"/>
        <end position="165"/>
    </location>
</feature>
<protein>
    <recommendedName>
        <fullName evidence="14">Zinc metalloprotease</fullName>
    </recommendedName>
</protein>
<reference evidence="20 21" key="1">
    <citation type="submission" date="2020-07" db="EMBL/GenBank/DDBJ databases">
        <title>Sequencing the genomes of 1000 actinobacteria strains.</title>
        <authorList>
            <person name="Klenk H.-P."/>
        </authorList>
    </citation>
    <scope>NUCLEOTIDE SEQUENCE [LARGE SCALE GENOMIC DNA]</scope>
    <source>
        <strain evidence="20 21">DSM 42178</strain>
    </source>
</reference>
<dbReference type="GO" id="GO:0008237">
    <property type="term" value="F:metallopeptidase activity"/>
    <property type="evidence" value="ECO:0007669"/>
    <property type="project" value="UniProtKB-UniRule"/>
</dbReference>
<keyword evidence="11 14" id="KW-0482">Metalloprotease</keyword>
<evidence type="ECO:0000256" key="7">
    <source>
        <dbReference type="ARBA" id="ARBA00022737"/>
    </source>
</evidence>
<evidence type="ECO:0000313" key="20">
    <source>
        <dbReference type="EMBL" id="NYI06406.1"/>
    </source>
</evidence>
<dbReference type="SMART" id="SM00116">
    <property type="entry name" value="CBS"/>
    <property type="match status" value="2"/>
</dbReference>
<dbReference type="Pfam" id="PF02163">
    <property type="entry name" value="Peptidase_M50"/>
    <property type="match status" value="2"/>
</dbReference>
<keyword evidence="3 14" id="KW-1003">Cell membrane</keyword>
<keyword evidence="4 14" id="KW-0645">Protease</keyword>
<comment type="cofactor">
    <cofactor evidence="14 16">
        <name>Zn(2+)</name>
        <dbReference type="ChEBI" id="CHEBI:29105"/>
    </cofactor>
    <text evidence="14 16">Binds 1 zinc ion per subunit.</text>
</comment>
<evidence type="ECO:0000256" key="13">
    <source>
        <dbReference type="ARBA" id="ARBA00023136"/>
    </source>
</evidence>
<dbReference type="EMBL" id="JACBZD010000001">
    <property type="protein sequence ID" value="NYI06406.1"/>
    <property type="molecule type" value="Genomic_DNA"/>
</dbReference>
<evidence type="ECO:0000256" key="1">
    <source>
        <dbReference type="ARBA" id="ARBA00004651"/>
    </source>
</evidence>
<keyword evidence="6 14" id="KW-0479">Metal-binding</keyword>
<proteinExistence type="inferred from homology"/>
<keyword evidence="7" id="KW-0677">Repeat</keyword>
<dbReference type="GO" id="GO:0005886">
    <property type="term" value="C:plasma membrane"/>
    <property type="evidence" value="ECO:0007669"/>
    <property type="project" value="UniProtKB-SubCell"/>
</dbReference>
<evidence type="ECO:0000256" key="10">
    <source>
        <dbReference type="ARBA" id="ARBA00022989"/>
    </source>
</evidence>
<evidence type="ECO:0000256" key="6">
    <source>
        <dbReference type="ARBA" id="ARBA00022723"/>
    </source>
</evidence>
<evidence type="ECO:0000256" key="18">
    <source>
        <dbReference type="SAM" id="MobiDB-lite"/>
    </source>
</evidence>
<comment type="similarity">
    <text evidence="2 14">Belongs to the peptidase M50B family.</text>
</comment>